<feature type="transmembrane region" description="Helical" evidence="1">
    <location>
        <begin position="327"/>
        <end position="346"/>
    </location>
</feature>
<feature type="transmembrane region" description="Helical" evidence="1">
    <location>
        <begin position="35"/>
        <end position="54"/>
    </location>
</feature>
<dbReference type="AlphaFoldDB" id="A0A1G8P2C9"/>
<accession>A0A1G8P2C9</accession>
<sequence length="466" mass="48733">MILISPTLDRVTGVLLVALTGVVIAQEWHLLGPAPALLAPLVLVLTALLTLQVAPGRRAFVAVAGVLTLALVWRDPEGWRAVVARAVASAAFIVAFFSALASLRSAAQQAAAIRAGGTFLALQPPGRRYLALTLGGQAFALLLNYGAIALLGSLATAAARDEPDAEIRAHRTRRMLLAIQRGFVASLPWSPMSFAVAISTALIPGTSWGTMLLPGLATMVLLTGVGWGLDTLFKPKLSRPPAPRIPPEGSWALLLPLALLLGLLVLSVLALQLATGFRVTGIVMLVVPLMALGWVALQQREGGPSLPRRVREFVCADLPSFRGEITLLMMAGYIGTVGAPLLAPLIQSSPFHPEDLPTPLVLAGLVWLVPLCGQIGMNPILTVSLIAPSVPSAEMLGVPPVAIVTAITAGWALGGISSPFTATTLLVGNFGGVSARHVGLRWNGSYMAVMLVLLPLWVLLLAWLAG</sequence>
<keyword evidence="1" id="KW-0812">Transmembrane</keyword>
<keyword evidence="1" id="KW-0472">Membrane</keyword>
<protein>
    <recommendedName>
        <fullName evidence="4">Di-and tricarboxylate transporter</fullName>
    </recommendedName>
</protein>
<feature type="transmembrane region" description="Helical" evidence="1">
    <location>
        <begin position="446"/>
        <end position="465"/>
    </location>
</feature>
<evidence type="ECO:0000313" key="3">
    <source>
        <dbReference type="Proteomes" id="UP000199093"/>
    </source>
</evidence>
<reference evidence="2 3" key="1">
    <citation type="submission" date="2016-10" db="EMBL/GenBank/DDBJ databases">
        <authorList>
            <person name="de Groot N.N."/>
        </authorList>
    </citation>
    <scope>NUCLEOTIDE SEQUENCE [LARGE SCALE GENOMIC DNA]</scope>
    <source>
        <strain evidence="2 3">DSM 26424</strain>
    </source>
</reference>
<proteinExistence type="predicted"/>
<feature type="transmembrane region" description="Helical" evidence="1">
    <location>
        <begin position="82"/>
        <end position="103"/>
    </location>
</feature>
<feature type="transmembrane region" description="Helical" evidence="1">
    <location>
        <begin position="250"/>
        <end position="271"/>
    </location>
</feature>
<evidence type="ECO:0008006" key="4">
    <source>
        <dbReference type="Google" id="ProtNLM"/>
    </source>
</evidence>
<organism evidence="2 3">
    <name type="scientific">Salipiger marinus</name>
    <dbReference type="NCBI Taxonomy" id="555512"/>
    <lineage>
        <taxon>Bacteria</taxon>
        <taxon>Pseudomonadati</taxon>
        <taxon>Pseudomonadota</taxon>
        <taxon>Alphaproteobacteria</taxon>
        <taxon>Rhodobacterales</taxon>
        <taxon>Roseobacteraceae</taxon>
        <taxon>Salipiger</taxon>
    </lineage>
</organism>
<feature type="transmembrane region" description="Helical" evidence="1">
    <location>
        <begin position="209"/>
        <end position="229"/>
    </location>
</feature>
<dbReference type="Proteomes" id="UP000199093">
    <property type="component" value="Unassembled WGS sequence"/>
</dbReference>
<feature type="transmembrane region" description="Helical" evidence="1">
    <location>
        <begin position="277"/>
        <end position="297"/>
    </location>
</feature>
<gene>
    <name evidence="2" type="ORF">SAMN04487993_1011121</name>
</gene>
<evidence type="ECO:0000313" key="2">
    <source>
        <dbReference type="EMBL" id="SDI86406.1"/>
    </source>
</evidence>
<name>A0A1G8P2C9_9RHOB</name>
<keyword evidence="1" id="KW-1133">Transmembrane helix</keyword>
<feature type="transmembrane region" description="Helical" evidence="1">
    <location>
        <begin position="402"/>
        <end position="426"/>
    </location>
</feature>
<dbReference type="RefSeq" id="WP_311135839.1">
    <property type="nucleotide sequence ID" value="NZ_FNEJ01000011.1"/>
</dbReference>
<dbReference type="EMBL" id="FNEJ01000011">
    <property type="protein sequence ID" value="SDI86406.1"/>
    <property type="molecule type" value="Genomic_DNA"/>
</dbReference>
<dbReference type="STRING" id="555512.SAMN04487993_1011121"/>
<evidence type="ECO:0000256" key="1">
    <source>
        <dbReference type="SAM" id="Phobius"/>
    </source>
</evidence>
<feature type="transmembrane region" description="Helical" evidence="1">
    <location>
        <begin position="366"/>
        <end position="390"/>
    </location>
</feature>
<feature type="transmembrane region" description="Helical" evidence="1">
    <location>
        <begin position="183"/>
        <end position="203"/>
    </location>
</feature>
<keyword evidence="3" id="KW-1185">Reference proteome</keyword>